<sequence length="52" mass="5900">CLLSISNPSNKSTFFPSMTVNEHARNRFPILICAEWTRPRIFAVPIPRAMPA</sequence>
<dbReference type="AlphaFoldDB" id="A0A3N4LJ65"/>
<dbReference type="EMBL" id="ML121557">
    <property type="protein sequence ID" value="RPB21738.1"/>
    <property type="molecule type" value="Genomic_DNA"/>
</dbReference>
<evidence type="ECO:0000313" key="2">
    <source>
        <dbReference type="EMBL" id="RPB21738.1"/>
    </source>
</evidence>
<proteinExistence type="predicted"/>
<feature type="non-terminal residue" evidence="2">
    <location>
        <position position="1"/>
    </location>
</feature>
<accession>A0A3N4LJ65</accession>
<protein>
    <submittedName>
        <fullName evidence="2">Uncharacterized protein</fullName>
    </submittedName>
</protein>
<evidence type="ECO:0000313" key="1">
    <source>
        <dbReference type="EMBL" id="RPB17955.1"/>
    </source>
</evidence>
<keyword evidence="3" id="KW-1185">Reference proteome</keyword>
<gene>
    <name evidence="2" type="ORF">L211DRAFT_789836</name>
    <name evidence="1" type="ORF">L211DRAFT_799198</name>
</gene>
<evidence type="ECO:0000313" key="3">
    <source>
        <dbReference type="Proteomes" id="UP000267821"/>
    </source>
</evidence>
<dbReference type="Proteomes" id="UP000267821">
    <property type="component" value="Unassembled WGS sequence"/>
</dbReference>
<reference evidence="2 3" key="1">
    <citation type="journal article" date="2018" name="Nat. Ecol. Evol.">
        <title>Pezizomycetes genomes reveal the molecular basis of ectomycorrhizal truffle lifestyle.</title>
        <authorList>
            <person name="Murat C."/>
            <person name="Payen T."/>
            <person name="Noel B."/>
            <person name="Kuo A."/>
            <person name="Morin E."/>
            <person name="Chen J."/>
            <person name="Kohler A."/>
            <person name="Krizsan K."/>
            <person name="Balestrini R."/>
            <person name="Da Silva C."/>
            <person name="Montanini B."/>
            <person name="Hainaut M."/>
            <person name="Levati E."/>
            <person name="Barry K.W."/>
            <person name="Belfiori B."/>
            <person name="Cichocki N."/>
            <person name="Clum A."/>
            <person name="Dockter R.B."/>
            <person name="Fauchery L."/>
            <person name="Guy J."/>
            <person name="Iotti M."/>
            <person name="Le Tacon F."/>
            <person name="Lindquist E.A."/>
            <person name="Lipzen A."/>
            <person name="Malagnac F."/>
            <person name="Mello A."/>
            <person name="Molinier V."/>
            <person name="Miyauchi S."/>
            <person name="Poulain J."/>
            <person name="Riccioni C."/>
            <person name="Rubini A."/>
            <person name="Sitrit Y."/>
            <person name="Splivallo R."/>
            <person name="Traeger S."/>
            <person name="Wang M."/>
            <person name="Zifcakova L."/>
            <person name="Wipf D."/>
            <person name="Zambonelli A."/>
            <person name="Paolocci F."/>
            <person name="Nowrousian M."/>
            <person name="Ottonello S."/>
            <person name="Baldrian P."/>
            <person name="Spatafora J.W."/>
            <person name="Henrissat B."/>
            <person name="Nagy L.G."/>
            <person name="Aury J.M."/>
            <person name="Wincker P."/>
            <person name="Grigoriev I.V."/>
            <person name="Bonfante P."/>
            <person name="Martin F.M."/>
        </authorList>
    </citation>
    <scope>NUCLEOTIDE SEQUENCE [LARGE SCALE GENOMIC DNA]</scope>
    <source>
        <strain evidence="2 3">ATCC MYA-4762</strain>
    </source>
</reference>
<dbReference type="OrthoDB" id="2674110at2759"/>
<organism evidence="2 3">
    <name type="scientific">Terfezia boudieri ATCC MYA-4762</name>
    <dbReference type="NCBI Taxonomy" id="1051890"/>
    <lineage>
        <taxon>Eukaryota</taxon>
        <taxon>Fungi</taxon>
        <taxon>Dikarya</taxon>
        <taxon>Ascomycota</taxon>
        <taxon>Pezizomycotina</taxon>
        <taxon>Pezizomycetes</taxon>
        <taxon>Pezizales</taxon>
        <taxon>Pezizaceae</taxon>
        <taxon>Terfezia</taxon>
    </lineage>
</organism>
<dbReference type="EMBL" id="ML121811">
    <property type="protein sequence ID" value="RPB17955.1"/>
    <property type="molecule type" value="Genomic_DNA"/>
</dbReference>
<name>A0A3N4LJ65_9PEZI</name>